<evidence type="ECO:0000313" key="2">
    <source>
        <dbReference type="EMBL" id="CAC5365870.1"/>
    </source>
</evidence>
<dbReference type="FunFam" id="1.10.340.70:FF:000001">
    <property type="entry name" value="Retrovirus-related Pol polyprotein from transposon gypsy-like Protein"/>
    <property type="match status" value="1"/>
</dbReference>
<protein>
    <recommendedName>
        <fullName evidence="1">Integrase zinc-binding domain-containing protein</fullName>
    </recommendedName>
</protein>
<dbReference type="PANTHER" id="PTHR45749">
    <property type="match status" value="1"/>
</dbReference>
<reference evidence="2 3" key="1">
    <citation type="submission" date="2020-06" db="EMBL/GenBank/DDBJ databases">
        <authorList>
            <person name="Li R."/>
            <person name="Bekaert M."/>
        </authorList>
    </citation>
    <scope>NUCLEOTIDE SEQUENCE [LARGE SCALE GENOMIC DNA]</scope>
    <source>
        <strain evidence="3">wild</strain>
    </source>
</reference>
<dbReference type="InterPro" id="IPR041588">
    <property type="entry name" value="Integrase_H2C2"/>
</dbReference>
<dbReference type="PANTHER" id="PTHR45749:SF37">
    <property type="entry name" value="OS05G0311600 PROTEIN"/>
    <property type="match status" value="1"/>
</dbReference>
<evidence type="ECO:0000259" key="1">
    <source>
        <dbReference type="Pfam" id="PF17921"/>
    </source>
</evidence>
<dbReference type="Proteomes" id="UP000507470">
    <property type="component" value="Unassembled WGS sequence"/>
</dbReference>
<organism evidence="2 3">
    <name type="scientific">Mytilus coruscus</name>
    <name type="common">Sea mussel</name>
    <dbReference type="NCBI Taxonomy" id="42192"/>
    <lineage>
        <taxon>Eukaryota</taxon>
        <taxon>Metazoa</taxon>
        <taxon>Spiralia</taxon>
        <taxon>Lophotrochozoa</taxon>
        <taxon>Mollusca</taxon>
        <taxon>Bivalvia</taxon>
        <taxon>Autobranchia</taxon>
        <taxon>Pteriomorphia</taxon>
        <taxon>Mytilida</taxon>
        <taxon>Mytiloidea</taxon>
        <taxon>Mytilidae</taxon>
        <taxon>Mytilinae</taxon>
        <taxon>Mytilus</taxon>
    </lineage>
</organism>
<feature type="domain" description="Integrase zinc-binding" evidence="1">
    <location>
        <begin position="81"/>
        <end position="130"/>
    </location>
</feature>
<keyword evidence="3" id="KW-1185">Reference proteome</keyword>
<evidence type="ECO:0000313" key="3">
    <source>
        <dbReference type="Proteomes" id="UP000507470"/>
    </source>
</evidence>
<gene>
    <name evidence="2" type="ORF">MCOR_6375</name>
</gene>
<dbReference type="Pfam" id="PF17921">
    <property type="entry name" value="Integrase_H2C2"/>
    <property type="match status" value="1"/>
</dbReference>
<dbReference type="AlphaFoldDB" id="A0A6J8ADP6"/>
<accession>A0A6J8ADP6</accession>
<proteinExistence type="predicted"/>
<sequence length="191" mass="21894">MTYLEKWGLDIAKLRGWGYDGASVMSGHVNGVCKLANCPRAYYVHCRSHILNLVVTQSQVSCTEDWNHLIVGSFEWQLVLPKLFRQFVFKQLHETPTSGHLGAARTVSKIKSRSFWCGMHQDVQHWCRICGNAIKRNEQLEKLWAPLKTYSWCSTRTYRCRCACAAPTTKRGNKYLLVKVITLPSGWTLSQ</sequence>
<dbReference type="EMBL" id="CACVKT020001202">
    <property type="protein sequence ID" value="CAC5365870.1"/>
    <property type="molecule type" value="Genomic_DNA"/>
</dbReference>
<name>A0A6J8ADP6_MYTCO</name>
<dbReference type="Gene3D" id="1.10.340.70">
    <property type="match status" value="1"/>
</dbReference>
<dbReference type="OrthoDB" id="115183at2759"/>